<feature type="domain" description="Knr4/Smi1-like" evidence="1">
    <location>
        <begin position="17"/>
        <end position="115"/>
    </location>
</feature>
<keyword evidence="5" id="KW-1185">Reference proteome</keyword>
<protein>
    <submittedName>
        <fullName evidence="2">SMI1/KNR4 family protein</fullName>
    </submittedName>
</protein>
<evidence type="ECO:0000313" key="3">
    <source>
        <dbReference type="EMBL" id="VVU50329.1"/>
    </source>
</evidence>
<dbReference type="InterPro" id="IPR037883">
    <property type="entry name" value="Knr4/Smi1-like_sf"/>
</dbReference>
<dbReference type="EMBL" id="JAFCIQ010000010">
    <property type="protein sequence ID" value="MBM2767951.1"/>
    <property type="molecule type" value="Genomic_DNA"/>
</dbReference>
<evidence type="ECO:0000313" key="5">
    <source>
        <dbReference type="Proteomes" id="UP000755577"/>
    </source>
</evidence>
<dbReference type="Proteomes" id="UP000755577">
    <property type="component" value="Unassembled WGS sequence"/>
</dbReference>
<dbReference type="Pfam" id="PF09346">
    <property type="entry name" value="SMI1_KNR4"/>
    <property type="match status" value="1"/>
</dbReference>
<gene>
    <name evidence="3" type="ORF">BAN20980_03045</name>
    <name evidence="2" type="ORF">JQK92_16115</name>
</gene>
<name>A0A6P2GAQ0_9BURK</name>
<reference evidence="2 5" key="2">
    <citation type="submission" date="2021-02" db="EMBL/GenBank/DDBJ databases">
        <title>Draft genome of the type strains Burkholderia anthina DSM16086.</title>
        <authorList>
            <person name="Hertel R."/>
            <person name="Meissner J."/>
            <person name="Poehlein A."/>
            <person name="Daniel R."/>
            <person name="Commichau F.M."/>
        </authorList>
    </citation>
    <scope>NUCLEOTIDE SEQUENCE [LARGE SCALE GENOMIC DNA]</scope>
    <source>
        <strain evidence="2 5">DSM 16086</strain>
    </source>
</reference>
<organism evidence="3 4">
    <name type="scientific">Burkholderia anthina</name>
    <dbReference type="NCBI Taxonomy" id="179879"/>
    <lineage>
        <taxon>Bacteria</taxon>
        <taxon>Pseudomonadati</taxon>
        <taxon>Pseudomonadota</taxon>
        <taxon>Betaproteobacteria</taxon>
        <taxon>Burkholderiales</taxon>
        <taxon>Burkholderiaceae</taxon>
        <taxon>Burkholderia</taxon>
        <taxon>Burkholderia cepacia complex</taxon>
    </lineage>
</organism>
<sequence>MTDFTALLGVDFHRRAPATRAEIASLEKTLGVLLPLNYKDFLAWSDGGEGGVGDLYLSMWAVEQVIELNALYSITTRMGRGFVGIGTDGGDYCFALDLRRDQRFVVVPLGALAEDEVKSLASDLVAGLTAIHDGHITGNDL</sequence>
<evidence type="ECO:0000313" key="2">
    <source>
        <dbReference type="EMBL" id="MBM2767951.1"/>
    </source>
</evidence>
<dbReference type="InterPro" id="IPR018958">
    <property type="entry name" value="Knr4/Smi1-like_dom"/>
</dbReference>
<reference evidence="3 4" key="1">
    <citation type="submission" date="2019-09" db="EMBL/GenBank/DDBJ databases">
        <authorList>
            <person name="Depoorter E."/>
        </authorList>
    </citation>
    <scope>NUCLEOTIDE SEQUENCE [LARGE SCALE GENOMIC DNA]</scope>
    <source>
        <strain evidence="3">LMG 20980</strain>
    </source>
</reference>
<dbReference type="EMBL" id="CABVLY010000010">
    <property type="protein sequence ID" value="VVU50329.1"/>
    <property type="molecule type" value="Genomic_DNA"/>
</dbReference>
<dbReference type="SUPFAM" id="SSF160631">
    <property type="entry name" value="SMI1/KNR4-like"/>
    <property type="match status" value="1"/>
</dbReference>
<dbReference type="GeneID" id="56501088"/>
<dbReference type="SMART" id="SM00860">
    <property type="entry name" value="SMI1_KNR4"/>
    <property type="match status" value="1"/>
</dbReference>
<dbReference type="Proteomes" id="UP000494201">
    <property type="component" value="Unassembled WGS sequence"/>
</dbReference>
<evidence type="ECO:0000313" key="4">
    <source>
        <dbReference type="Proteomes" id="UP000494201"/>
    </source>
</evidence>
<evidence type="ECO:0000259" key="1">
    <source>
        <dbReference type="SMART" id="SM00860"/>
    </source>
</evidence>
<dbReference type="Gene3D" id="3.40.1580.10">
    <property type="entry name" value="SMI1/KNR4-like"/>
    <property type="match status" value="1"/>
</dbReference>
<accession>A0A6P2GAQ0</accession>
<proteinExistence type="predicted"/>
<dbReference type="RefSeq" id="WP_174926552.1">
    <property type="nucleotide sequence ID" value="NZ_CABVLY010000010.1"/>
</dbReference>
<dbReference type="AlphaFoldDB" id="A0A6P2GAQ0"/>